<name>A0A8J7TU63_9PROT</name>
<evidence type="ECO:0000313" key="1">
    <source>
        <dbReference type="EMBL" id="MBN9413605.1"/>
    </source>
</evidence>
<protein>
    <submittedName>
        <fullName evidence="1">Uncharacterized protein</fullName>
    </submittedName>
</protein>
<dbReference type="InterPro" id="IPR036866">
    <property type="entry name" value="RibonucZ/Hydroxyglut_hydro"/>
</dbReference>
<dbReference type="Proteomes" id="UP000664414">
    <property type="component" value="Unassembled WGS sequence"/>
</dbReference>
<sequence length="380" mass="43614">MSHIFAQNVDFKIGTIVLGGRWQQYDVILQNWLKTHYYDDNSTNKIKKVIFTGVINGHLKTTNRDSELSYARAYSSRFSNWTKTEKEIEKTLQFKGNSPQKPTIKILAMNVGYKEADSEDDSNTSSIVLRIEGKKALFTVTGDADGCTWDFIEGCYLGDTAKLETDYLLLSHHGALRHGCSRESTLKILKPKVCLISTGCFGGNYSHPSGEIIERLVRLGTLSKFGESYPLSFYKGAPSTRMRKNYEEMICSTIDDGTITFKLIEPKDIKKIFVSRNRKEFIKDKQEQVIYFELDVDDVNHPCLNYDPTVKSRNQNSLQKQLNAISARHPGEKIKYFYKHSSMYNLILSQYEIFTIEEGDIYYLRDLMTHTISKIKIKEG</sequence>
<evidence type="ECO:0000313" key="2">
    <source>
        <dbReference type="Proteomes" id="UP000664414"/>
    </source>
</evidence>
<gene>
    <name evidence="1" type="ORF">J0H12_06765</name>
</gene>
<comment type="caution">
    <text evidence="1">The sequence shown here is derived from an EMBL/GenBank/DDBJ whole genome shotgun (WGS) entry which is preliminary data.</text>
</comment>
<dbReference type="Gene3D" id="3.60.15.10">
    <property type="entry name" value="Ribonuclease Z/Hydroxyacylglutathione hydrolase-like"/>
    <property type="match status" value="1"/>
</dbReference>
<accession>A0A8J7TU63</accession>
<dbReference type="EMBL" id="JAFKGL010000029">
    <property type="protein sequence ID" value="MBN9413605.1"/>
    <property type="molecule type" value="Genomic_DNA"/>
</dbReference>
<organism evidence="1 2">
    <name type="scientific">Candidatus Paracaedimonas acanthamoebae</name>
    <dbReference type="NCBI Taxonomy" id="244581"/>
    <lineage>
        <taxon>Bacteria</taxon>
        <taxon>Pseudomonadati</taxon>
        <taxon>Pseudomonadota</taxon>
        <taxon>Alphaproteobacteria</taxon>
        <taxon>Holosporales</taxon>
        <taxon>Caedimonadaceae</taxon>
        <taxon>Candidatus Paracaedimonas</taxon>
    </lineage>
</organism>
<dbReference type="SUPFAM" id="SSF56281">
    <property type="entry name" value="Metallo-hydrolase/oxidoreductase"/>
    <property type="match status" value="1"/>
</dbReference>
<proteinExistence type="predicted"/>
<dbReference type="AlphaFoldDB" id="A0A8J7TU63"/>
<reference evidence="1" key="1">
    <citation type="submission" date="2021-02" db="EMBL/GenBank/DDBJ databases">
        <title>Thiocyanate and organic carbon inputs drive convergent selection for specific autotrophic Afipia and Thiobacillus strains within complex microbiomes.</title>
        <authorList>
            <person name="Huddy R.J."/>
            <person name="Sachdeva R."/>
            <person name="Kadzinga F."/>
            <person name="Kantor R.S."/>
            <person name="Harrison S.T.L."/>
            <person name="Banfield J.F."/>
        </authorList>
    </citation>
    <scope>NUCLEOTIDE SEQUENCE</scope>
    <source>
        <strain evidence="1">SCN18_10_11_15_R4_P_38_20</strain>
    </source>
</reference>